<evidence type="ECO:0000313" key="3">
    <source>
        <dbReference type="Proteomes" id="UP000036045"/>
    </source>
</evidence>
<dbReference type="Gene3D" id="1.20.5.420">
    <property type="entry name" value="Immunoglobulin FC, subunit C"/>
    <property type="match status" value="1"/>
</dbReference>
<dbReference type="SUPFAM" id="SSF47240">
    <property type="entry name" value="Ferritin-like"/>
    <property type="match status" value="1"/>
</dbReference>
<reference evidence="2 3" key="1">
    <citation type="submission" date="2015-05" db="EMBL/GenBank/DDBJ databases">
        <title>Whole genome sequence and identification of bacterial endophytes from Costus igneus.</title>
        <authorList>
            <person name="Lee Y.P."/>
            <person name="Gan H.M."/>
            <person name="Eng W."/>
            <person name="Wheatley M.S."/>
            <person name="Caraballo A."/>
            <person name="Polter S."/>
            <person name="Savka M.A."/>
            <person name="Hudson A.O."/>
        </authorList>
    </citation>
    <scope>NUCLEOTIDE SEQUENCE [LARGE SCALE GENOMIC DNA]</scope>
    <source>
        <strain evidence="2 3">RIT379</strain>
    </source>
</reference>
<comment type="caution">
    <text evidence="2">The sequence shown here is derived from an EMBL/GenBank/DDBJ whole genome shotgun (WGS) entry which is preliminary data.</text>
</comment>
<dbReference type="Proteomes" id="UP000036045">
    <property type="component" value="Unassembled WGS sequence"/>
</dbReference>
<dbReference type="GO" id="GO:0016491">
    <property type="term" value="F:oxidoreductase activity"/>
    <property type="evidence" value="ECO:0007669"/>
    <property type="project" value="InterPro"/>
</dbReference>
<dbReference type="Pfam" id="PF02915">
    <property type="entry name" value="Rubrerythrin"/>
    <property type="match status" value="1"/>
</dbReference>
<keyword evidence="3" id="KW-1185">Reference proteome</keyword>
<name>A0A0J1KL59_NIACI</name>
<proteinExistence type="predicted"/>
<dbReference type="PATRIC" id="fig|1397.4.peg.4490"/>
<dbReference type="AlphaFoldDB" id="A0A0J1KL59"/>
<evidence type="ECO:0000259" key="1">
    <source>
        <dbReference type="Pfam" id="PF02915"/>
    </source>
</evidence>
<accession>A0A0J1KL59</accession>
<feature type="domain" description="Rubrerythrin diiron-binding" evidence="1">
    <location>
        <begin position="78"/>
        <end position="128"/>
    </location>
</feature>
<dbReference type="GO" id="GO:0046872">
    <property type="term" value="F:metal ion binding"/>
    <property type="evidence" value="ECO:0007669"/>
    <property type="project" value="InterPro"/>
</dbReference>
<dbReference type="InterPro" id="IPR009078">
    <property type="entry name" value="Ferritin-like_SF"/>
</dbReference>
<dbReference type="Gene3D" id="6.10.140.1960">
    <property type="match status" value="1"/>
</dbReference>
<dbReference type="InterPro" id="IPR003251">
    <property type="entry name" value="Rr_diiron-bd_dom"/>
</dbReference>
<evidence type="ECO:0000313" key="2">
    <source>
        <dbReference type="EMBL" id="KLV17420.1"/>
    </source>
</evidence>
<dbReference type="CDD" id="cd00657">
    <property type="entry name" value="Ferritin_like"/>
    <property type="match status" value="1"/>
</dbReference>
<protein>
    <submittedName>
        <fullName evidence="2">Effector protein</fullName>
    </submittedName>
</protein>
<organism evidence="2 3">
    <name type="scientific">Niallia circulans</name>
    <name type="common">Bacillus circulans</name>
    <dbReference type="NCBI Taxonomy" id="1397"/>
    <lineage>
        <taxon>Bacteria</taxon>
        <taxon>Bacillati</taxon>
        <taxon>Bacillota</taxon>
        <taxon>Bacilli</taxon>
        <taxon>Bacillales</taxon>
        <taxon>Bacillaceae</taxon>
        <taxon>Niallia</taxon>
    </lineage>
</organism>
<gene>
    <name evidence="2" type="ORF">ABW02_24800</name>
</gene>
<dbReference type="EMBL" id="LDPH01000048">
    <property type="protein sequence ID" value="KLV17420.1"/>
    <property type="molecule type" value="Genomic_DNA"/>
</dbReference>
<sequence length="130" mass="15362">MYSFIEKAIDGEYSAISCYQHLINLAPSKEIKERITEIRNDEMRHFRTFSNLYTQLTGKNHQPKMIENCPNQFNAGIDFAFKDEQETVDFYLETASKTDNLKIKEAFIRAAHDEQNHAVWFLYFLNKRVS</sequence>